<evidence type="ECO:0000256" key="4">
    <source>
        <dbReference type="ARBA" id="ARBA00023235"/>
    </source>
</evidence>
<keyword evidence="11" id="KW-1185">Reference proteome</keyword>
<dbReference type="PROSITE" id="PS51257">
    <property type="entry name" value="PROKAR_LIPOPROTEIN"/>
    <property type="match status" value="1"/>
</dbReference>
<evidence type="ECO:0000256" key="8">
    <source>
        <dbReference type="SAM" id="SignalP"/>
    </source>
</evidence>
<dbReference type="Gene3D" id="3.10.50.40">
    <property type="match status" value="1"/>
</dbReference>
<evidence type="ECO:0000256" key="5">
    <source>
        <dbReference type="PROSITE-ProRule" id="PRU00277"/>
    </source>
</evidence>
<name>A0ABV7HP07_9GAMM</name>
<evidence type="ECO:0000313" key="10">
    <source>
        <dbReference type="EMBL" id="MFC3154255.1"/>
    </source>
</evidence>
<dbReference type="Pfam" id="PF00254">
    <property type="entry name" value="FKBP_C"/>
    <property type="match status" value="1"/>
</dbReference>
<feature type="signal peptide" evidence="8">
    <location>
        <begin position="1"/>
        <end position="19"/>
    </location>
</feature>
<evidence type="ECO:0000256" key="3">
    <source>
        <dbReference type="ARBA" id="ARBA00023110"/>
    </source>
</evidence>
<accession>A0ABV7HP07</accession>
<comment type="catalytic activity">
    <reaction evidence="1 5 6">
        <text>[protein]-peptidylproline (omega=180) = [protein]-peptidylproline (omega=0)</text>
        <dbReference type="Rhea" id="RHEA:16237"/>
        <dbReference type="Rhea" id="RHEA-COMP:10747"/>
        <dbReference type="Rhea" id="RHEA-COMP:10748"/>
        <dbReference type="ChEBI" id="CHEBI:83833"/>
        <dbReference type="ChEBI" id="CHEBI:83834"/>
        <dbReference type="EC" id="5.2.1.8"/>
    </reaction>
</comment>
<feature type="coiled-coil region" evidence="7">
    <location>
        <begin position="89"/>
        <end position="123"/>
    </location>
</feature>
<reference evidence="11" key="1">
    <citation type="journal article" date="2019" name="Int. J. Syst. Evol. Microbiol.">
        <title>The Global Catalogue of Microorganisms (GCM) 10K type strain sequencing project: providing services to taxonomists for standard genome sequencing and annotation.</title>
        <authorList>
            <consortium name="The Broad Institute Genomics Platform"/>
            <consortium name="The Broad Institute Genome Sequencing Center for Infectious Disease"/>
            <person name="Wu L."/>
            <person name="Ma J."/>
        </authorList>
    </citation>
    <scope>NUCLEOTIDE SEQUENCE [LARGE SCALE GENOMIC DNA]</scope>
    <source>
        <strain evidence="11">KCTC 52141</strain>
    </source>
</reference>
<gene>
    <name evidence="10" type="ORF">ACFOEB_03500</name>
</gene>
<dbReference type="EMBL" id="JBHRTL010000004">
    <property type="protein sequence ID" value="MFC3154255.1"/>
    <property type="molecule type" value="Genomic_DNA"/>
</dbReference>
<evidence type="ECO:0000259" key="9">
    <source>
        <dbReference type="PROSITE" id="PS50059"/>
    </source>
</evidence>
<feature type="chain" id="PRO_5047066924" description="Peptidyl-prolyl cis-trans isomerase" evidence="8">
    <location>
        <begin position="20"/>
        <end position="255"/>
    </location>
</feature>
<dbReference type="Gene3D" id="1.10.287.460">
    <property type="entry name" value="Peptidyl-prolyl cis-trans isomerase, FKBP-type, N-terminal domain"/>
    <property type="match status" value="1"/>
</dbReference>
<dbReference type="PROSITE" id="PS50059">
    <property type="entry name" value="FKBP_PPIASE"/>
    <property type="match status" value="1"/>
</dbReference>
<dbReference type="SUPFAM" id="SSF54534">
    <property type="entry name" value="FKBP-like"/>
    <property type="match status" value="1"/>
</dbReference>
<dbReference type="InterPro" id="IPR000774">
    <property type="entry name" value="PPIase_FKBP_N"/>
</dbReference>
<comment type="similarity">
    <text evidence="2 6">Belongs to the FKBP-type PPIase family.</text>
</comment>
<feature type="domain" description="PPIase FKBP-type" evidence="9">
    <location>
        <begin position="158"/>
        <end position="243"/>
    </location>
</feature>
<keyword evidence="4 5" id="KW-0413">Isomerase</keyword>
<dbReference type="RefSeq" id="WP_339616863.1">
    <property type="nucleotide sequence ID" value="NZ_AP031500.1"/>
</dbReference>
<evidence type="ECO:0000256" key="7">
    <source>
        <dbReference type="SAM" id="Coils"/>
    </source>
</evidence>
<dbReference type="Proteomes" id="UP001595548">
    <property type="component" value="Unassembled WGS sequence"/>
</dbReference>
<sequence>MFNKRLLMAGVICSATVLAGCNEGGSEATDKAAATDAKATLTTLEQKVNYAIALNMATNFKQREVPIEVDAFTQALTDVRDDKEPALSQEEMQTVMQTFQEQQMELQQQKQKELAETQKAEGEAYLAENAGKEGVMITESGLQYKVLEEGDGVSPKAEDTVTVHYRGTLLDGTEFDSSYAREQPATFALNQVIAGWTEGLQLMKTGAKYELTIPSDLAYGPGGNQGIPPNSTLIFEVELLEVEPAEAPEEAEAAE</sequence>
<evidence type="ECO:0000256" key="1">
    <source>
        <dbReference type="ARBA" id="ARBA00000971"/>
    </source>
</evidence>
<dbReference type="InterPro" id="IPR046357">
    <property type="entry name" value="PPIase_dom_sf"/>
</dbReference>
<dbReference type="InterPro" id="IPR036944">
    <property type="entry name" value="PPIase_FKBP_N_sf"/>
</dbReference>
<dbReference type="InterPro" id="IPR001179">
    <property type="entry name" value="PPIase_FKBP_dom"/>
</dbReference>
<dbReference type="PANTHER" id="PTHR43811:SF19">
    <property type="entry name" value="39 KDA FK506-BINDING NUCLEAR PROTEIN"/>
    <property type="match status" value="1"/>
</dbReference>
<keyword evidence="7" id="KW-0175">Coiled coil</keyword>
<dbReference type="Pfam" id="PF01346">
    <property type="entry name" value="FKBP_N"/>
    <property type="match status" value="1"/>
</dbReference>
<keyword evidence="8" id="KW-0732">Signal</keyword>
<protein>
    <recommendedName>
        <fullName evidence="6">Peptidyl-prolyl cis-trans isomerase</fullName>
        <ecNumber evidence="6">5.2.1.8</ecNumber>
    </recommendedName>
</protein>
<dbReference type="EC" id="5.2.1.8" evidence="6"/>
<evidence type="ECO:0000256" key="6">
    <source>
        <dbReference type="RuleBase" id="RU003915"/>
    </source>
</evidence>
<dbReference type="GO" id="GO:0003755">
    <property type="term" value="F:peptidyl-prolyl cis-trans isomerase activity"/>
    <property type="evidence" value="ECO:0007669"/>
    <property type="project" value="UniProtKB-EC"/>
</dbReference>
<comment type="caution">
    <text evidence="10">The sequence shown here is derived from an EMBL/GenBank/DDBJ whole genome shotgun (WGS) entry which is preliminary data.</text>
</comment>
<evidence type="ECO:0000256" key="2">
    <source>
        <dbReference type="ARBA" id="ARBA00006577"/>
    </source>
</evidence>
<dbReference type="PANTHER" id="PTHR43811">
    <property type="entry name" value="FKBP-TYPE PEPTIDYL-PROLYL CIS-TRANS ISOMERASE FKPA"/>
    <property type="match status" value="1"/>
</dbReference>
<evidence type="ECO:0000313" key="11">
    <source>
        <dbReference type="Proteomes" id="UP001595548"/>
    </source>
</evidence>
<proteinExistence type="inferred from homology"/>
<keyword evidence="3 5" id="KW-0697">Rotamase</keyword>
<organism evidence="10 11">
    <name type="scientific">Gilvimarinus japonicus</name>
    <dbReference type="NCBI Taxonomy" id="1796469"/>
    <lineage>
        <taxon>Bacteria</taxon>
        <taxon>Pseudomonadati</taxon>
        <taxon>Pseudomonadota</taxon>
        <taxon>Gammaproteobacteria</taxon>
        <taxon>Cellvibrionales</taxon>
        <taxon>Cellvibrionaceae</taxon>
        <taxon>Gilvimarinus</taxon>
    </lineage>
</organism>